<organism evidence="4 5">
    <name type="scientific">Microbacterium caowuchunii</name>
    <dbReference type="NCBI Taxonomy" id="2614638"/>
    <lineage>
        <taxon>Bacteria</taxon>
        <taxon>Bacillati</taxon>
        <taxon>Actinomycetota</taxon>
        <taxon>Actinomycetes</taxon>
        <taxon>Micrococcales</taxon>
        <taxon>Microbacteriaceae</taxon>
        <taxon>Microbacterium</taxon>
    </lineage>
</organism>
<dbReference type="RefSeq" id="WP_150894243.1">
    <property type="nucleotide sequence ID" value="NZ_VYUY01000015.1"/>
</dbReference>
<dbReference type="GO" id="GO:0009103">
    <property type="term" value="P:lipopolysaccharide biosynthetic process"/>
    <property type="evidence" value="ECO:0007669"/>
    <property type="project" value="TreeGrafter"/>
</dbReference>
<keyword evidence="2" id="KW-0812">Transmembrane</keyword>
<proteinExistence type="predicted"/>
<feature type="region of interest" description="Disordered" evidence="1">
    <location>
        <begin position="363"/>
        <end position="382"/>
    </location>
</feature>
<dbReference type="EMBL" id="VYUY01000015">
    <property type="protein sequence ID" value="KAA9132384.1"/>
    <property type="molecule type" value="Genomic_DNA"/>
</dbReference>
<reference evidence="5" key="1">
    <citation type="submission" date="2019-09" db="EMBL/GenBank/DDBJ databases">
        <title>Mumia zhuanghuii sp. nov. isolated from the intestinal contents of plateau pika (Ochotona curzoniae) in the Qinghai-Tibet plateau of China.</title>
        <authorList>
            <person name="Tian Z."/>
        </authorList>
    </citation>
    <scope>NUCLEOTIDE SEQUENCE [LARGE SCALE GENOMIC DNA]</scope>
    <source>
        <strain evidence="5">L-033</strain>
    </source>
</reference>
<feature type="transmembrane region" description="Helical" evidence="2">
    <location>
        <begin position="98"/>
        <end position="118"/>
    </location>
</feature>
<evidence type="ECO:0000313" key="5">
    <source>
        <dbReference type="Proteomes" id="UP000326838"/>
    </source>
</evidence>
<dbReference type="PANTHER" id="PTHR23028:SF53">
    <property type="entry name" value="ACYL_TRANSF_3 DOMAIN-CONTAINING PROTEIN"/>
    <property type="match status" value="1"/>
</dbReference>
<dbReference type="InterPro" id="IPR050879">
    <property type="entry name" value="Acyltransferase_3"/>
</dbReference>
<evidence type="ECO:0000256" key="1">
    <source>
        <dbReference type="SAM" id="MobiDB-lite"/>
    </source>
</evidence>
<name>A0A5N0TD61_9MICO</name>
<dbReference type="Proteomes" id="UP000326838">
    <property type="component" value="Unassembled WGS sequence"/>
</dbReference>
<dbReference type="PANTHER" id="PTHR23028">
    <property type="entry name" value="ACETYLTRANSFERASE"/>
    <property type="match status" value="1"/>
</dbReference>
<dbReference type="GO" id="GO:0016020">
    <property type="term" value="C:membrane"/>
    <property type="evidence" value="ECO:0007669"/>
    <property type="project" value="TreeGrafter"/>
</dbReference>
<feature type="transmembrane region" description="Helical" evidence="2">
    <location>
        <begin position="328"/>
        <end position="348"/>
    </location>
</feature>
<keyword evidence="4" id="KW-0012">Acyltransferase</keyword>
<feature type="transmembrane region" description="Helical" evidence="2">
    <location>
        <begin position="61"/>
        <end position="78"/>
    </location>
</feature>
<feature type="transmembrane region" description="Helical" evidence="2">
    <location>
        <begin position="233"/>
        <end position="253"/>
    </location>
</feature>
<gene>
    <name evidence="4" type="ORF">F6B40_11895</name>
</gene>
<keyword evidence="5" id="KW-1185">Reference proteome</keyword>
<dbReference type="InterPro" id="IPR002656">
    <property type="entry name" value="Acyl_transf_3_dom"/>
</dbReference>
<keyword evidence="2" id="KW-0472">Membrane</keyword>
<keyword evidence="2" id="KW-1133">Transmembrane helix</keyword>
<dbReference type="Pfam" id="PF01757">
    <property type="entry name" value="Acyl_transf_3"/>
    <property type="match status" value="1"/>
</dbReference>
<dbReference type="AlphaFoldDB" id="A0A5N0TD61"/>
<evidence type="ECO:0000256" key="2">
    <source>
        <dbReference type="SAM" id="Phobius"/>
    </source>
</evidence>
<comment type="caution">
    <text evidence="4">The sequence shown here is derived from an EMBL/GenBank/DDBJ whole genome shotgun (WGS) entry which is preliminary data.</text>
</comment>
<protein>
    <submittedName>
        <fullName evidence="4">Acyltransferase</fullName>
    </submittedName>
</protein>
<evidence type="ECO:0000313" key="4">
    <source>
        <dbReference type="EMBL" id="KAA9132384.1"/>
    </source>
</evidence>
<sequence length="382" mass="41513">MERLRSLDGLRGLAAGIVLIHHALLTFPGFAAPYRGGGPVDSPVVWAMTYTPLHVLWEGKAAVYIFFVLSGIVLTLPVMKREPDFGWAAYYPQRLLRLYVPVWAAVALAVFWFTAIPRDPDMSSLWVSGRPQELEGGAIMRALTLVSGHGGLVSPLWSLRWEIIFSLLLPVFTLLALRLTRWRIGVVIAMLALTTVGDAIGSIALTVMPMFMLGCVMATVLPDLTTSLRNRPGWVGMTAVLATLVLLPAPWLAKASPLTAPIAGSLTALSALGAMLAVYCALAVPVVRAFLTTRPLQWLGLISFSLYLVHEPIVLASAHLFGDADLRVAALVSLPASLAVAALFHRVVEMPAHTLSRTVGEWVRRRTSTTPQRQPERVPVPR</sequence>
<feature type="transmembrane region" description="Helical" evidence="2">
    <location>
        <begin position="265"/>
        <end position="291"/>
    </location>
</feature>
<feature type="domain" description="Acyltransferase 3" evidence="3">
    <location>
        <begin position="5"/>
        <end position="345"/>
    </location>
</feature>
<evidence type="ECO:0000259" key="3">
    <source>
        <dbReference type="Pfam" id="PF01757"/>
    </source>
</evidence>
<dbReference type="GO" id="GO:0016747">
    <property type="term" value="F:acyltransferase activity, transferring groups other than amino-acyl groups"/>
    <property type="evidence" value="ECO:0007669"/>
    <property type="project" value="InterPro"/>
</dbReference>
<feature type="transmembrane region" description="Helical" evidence="2">
    <location>
        <begin position="12"/>
        <end position="34"/>
    </location>
</feature>
<feature type="transmembrane region" description="Helical" evidence="2">
    <location>
        <begin position="199"/>
        <end position="221"/>
    </location>
</feature>
<keyword evidence="4" id="KW-0808">Transferase</keyword>
<accession>A0A5N0TD61</accession>